<gene>
    <name evidence="3" type="ORF">JVT61DRAFT_14881</name>
</gene>
<dbReference type="AlphaFoldDB" id="A0A8I3A2U3"/>
<dbReference type="InterPro" id="IPR045341">
    <property type="entry name" value="DUF6532"/>
</dbReference>
<evidence type="ECO:0000313" key="3">
    <source>
        <dbReference type="EMBL" id="KAG6369426.1"/>
    </source>
</evidence>
<dbReference type="Proteomes" id="UP000683000">
    <property type="component" value="Unassembled WGS sequence"/>
</dbReference>
<evidence type="ECO:0000256" key="1">
    <source>
        <dbReference type="SAM" id="MobiDB-lite"/>
    </source>
</evidence>
<accession>A0A8I3A2U3</accession>
<feature type="compositionally biased region" description="Basic residues" evidence="1">
    <location>
        <begin position="7"/>
        <end position="19"/>
    </location>
</feature>
<dbReference type="Pfam" id="PF20149">
    <property type="entry name" value="DUF6532"/>
    <property type="match status" value="1"/>
</dbReference>
<feature type="domain" description="DUF6532" evidence="2">
    <location>
        <begin position="318"/>
        <end position="495"/>
    </location>
</feature>
<feature type="region of interest" description="Disordered" evidence="1">
    <location>
        <begin position="1"/>
        <end position="46"/>
    </location>
</feature>
<reference evidence="3" key="1">
    <citation type="submission" date="2021-03" db="EMBL/GenBank/DDBJ databases">
        <title>Evolutionary innovations through gain and loss of genes in the ectomycorrhizal Boletales.</title>
        <authorList>
            <person name="Wu G."/>
            <person name="Miyauchi S."/>
            <person name="Morin E."/>
            <person name="Yang Z.-L."/>
            <person name="Xu J."/>
            <person name="Martin F.M."/>
        </authorList>
    </citation>
    <scope>NUCLEOTIDE SEQUENCE</scope>
    <source>
        <strain evidence="3">BR01</strain>
    </source>
</reference>
<sequence>MSPKTKGGTKKQKPARKYAQKYPESSGLNAAGHPVSSQLNNAEERPIVPPSRRLSQVMQVEGMPPQYYGHGEGPDLGHTFPGPVNAMYNSTFAPTSWDLTPVPFQPFPSAADHRQSTSPHIISNYDTYLIGQPSQPGPQLNPPPLTNIYHHPTEVERPVAEAFEHTTTHTASITGTDESILHQRRPLRFRAAPYPSPHTNNQITAQPTIAPYAQFRANVSESAGLTKLRPGELVRSVEFSTGIIRALGNSFRDVRKQSGSGMRLPPPPVPFEPAMLQAPISSEPGPSRLPLVSTTPAVTQRSPTVLRKNILDCARDKTKQYVLSTNAIPTRADLLSILKSAALTAIEDETTALEWFQTNEGDVKKLSDTASYIRSVFKDYAAHNVQDVFQLRETTALQNGLTSETEWKRMEHPLNPNSGSIYVSTQIINLVSDVLYLEDLHKHIDIRSNFVVTSTLAATSYYWALEQHAQGSFIPLDFVVERYTHTYMKIKAILSDVQSFAPFTQMVVRRGRSLLG</sequence>
<name>A0A8I3A2U3_9AGAM</name>
<proteinExistence type="predicted"/>
<comment type="caution">
    <text evidence="3">The sequence shown here is derived from an EMBL/GenBank/DDBJ whole genome shotgun (WGS) entry which is preliminary data.</text>
</comment>
<evidence type="ECO:0000259" key="2">
    <source>
        <dbReference type="Pfam" id="PF20149"/>
    </source>
</evidence>
<dbReference type="EMBL" id="JAGFBS010000082">
    <property type="protein sequence ID" value="KAG6369426.1"/>
    <property type="molecule type" value="Genomic_DNA"/>
</dbReference>
<keyword evidence="4" id="KW-1185">Reference proteome</keyword>
<organism evidence="3 4">
    <name type="scientific">Boletus reticuloceps</name>
    <dbReference type="NCBI Taxonomy" id="495285"/>
    <lineage>
        <taxon>Eukaryota</taxon>
        <taxon>Fungi</taxon>
        <taxon>Dikarya</taxon>
        <taxon>Basidiomycota</taxon>
        <taxon>Agaricomycotina</taxon>
        <taxon>Agaricomycetes</taxon>
        <taxon>Agaricomycetidae</taxon>
        <taxon>Boletales</taxon>
        <taxon>Boletineae</taxon>
        <taxon>Boletaceae</taxon>
        <taxon>Boletoideae</taxon>
        <taxon>Boletus</taxon>
    </lineage>
</organism>
<evidence type="ECO:0000313" key="4">
    <source>
        <dbReference type="Proteomes" id="UP000683000"/>
    </source>
</evidence>
<protein>
    <recommendedName>
        <fullName evidence="2">DUF6532 domain-containing protein</fullName>
    </recommendedName>
</protein>